<dbReference type="CDD" id="cd11363">
    <property type="entry name" value="RNase_PH_PNPase_1"/>
    <property type="match status" value="1"/>
</dbReference>
<evidence type="ECO:0000313" key="10">
    <source>
        <dbReference type="EMBL" id="MCR0981911.1"/>
    </source>
</evidence>
<keyword evidence="6 7" id="KW-0694">RNA-binding</keyword>
<evidence type="ECO:0000259" key="9">
    <source>
        <dbReference type="PROSITE" id="PS50126"/>
    </source>
</evidence>
<dbReference type="CDD" id="cd02393">
    <property type="entry name" value="KH-I_PNPase"/>
    <property type="match status" value="1"/>
</dbReference>
<accession>A0ABT1X1C4</accession>
<dbReference type="InterPro" id="IPR012340">
    <property type="entry name" value="NA-bd_OB-fold"/>
</dbReference>
<dbReference type="Pfam" id="PF03725">
    <property type="entry name" value="RNase_PH_C"/>
    <property type="match status" value="2"/>
</dbReference>
<dbReference type="NCBIfam" id="NF008805">
    <property type="entry name" value="PRK11824.1"/>
    <property type="match status" value="1"/>
</dbReference>
<organism evidence="10 11">
    <name type="scientific">Roseomonas populi</name>
    <dbReference type="NCBI Taxonomy" id="3121582"/>
    <lineage>
        <taxon>Bacteria</taxon>
        <taxon>Pseudomonadati</taxon>
        <taxon>Pseudomonadota</taxon>
        <taxon>Alphaproteobacteria</taxon>
        <taxon>Acetobacterales</taxon>
        <taxon>Roseomonadaceae</taxon>
        <taxon>Roseomonas</taxon>
    </lineage>
</organism>
<keyword evidence="5 7" id="KW-0460">Magnesium</keyword>
<comment type="subcellular location">
    <subcellularLocation>
        <location evidence="7">Cytoplasm</location>
    </subcellularLocation>
</comment>
<dbReference type="InterPro" id="IPR036345">
    <property type="entry name" value="ExoRNase_PH_dom2_sf"/>
</dbReference>
<gene>
    <name evidence="7 10" type="primary">pnp</name>
    <name evidence="10" type="ORF">NRP21_07605</name>
</gene>
<feature type="domain" description="S1 motif" evidence="9">
    <location>
        <begin position="622"/>
        <end position="690"/>
    </location>
</feature>
<feature type="region of interest" description="Disordered" evidence="8">
    <location>
        <begin position="696"/>
        <end position="744"/>
    </location>
</feature>
<feature type="binding site" evidence="7">
    <location>
        <position position="492"/>
    </location>
    <ligand>
        <name>Mg(2+)</name>
        <dbReference type="ChEBI" id="CHEBI:18420"/>
    </ligand>
</feature>
<evidence type="ECO:0000256" key="7">
    <source>
        <dbReference type="HAMAP-Rule" id="MF_01595"/>
    </source>
</evidence>
<dbReference type="SUPFAM" id="SSF46915">
    <property type="entry name" value="Polynucleotide phosphorylase/guanosine pentaphosphate synthase (PNPase/GPSI), domain 3"/>
    <property type="match status" value="1"/>
</dbReference>
<dbReference type="CDD" id="cd04472">
    <property type="entry name" value="S1_PNPase"/>
    <property type="match status" value="1"/>
</dbReference>
<dbReference type="InterPro" id="IPR020568">
    <property type="entry name" value="Ribosomal_Su5_D2-typ_SF"/>
</dbReference>
<dbReference type="SUPFAM" id="SSF54211">
    <property type="entry name" value="Ribosomal protein S5 domain 2-like"/>
    <property type="match status" value="2"/>
</dbReference>
<dbReference type="InterPro" id="IPR003029">
    <property type="entry name" value="S1_domain"/>
</dbReference>
<keyword evidence="2 7" id="KW-0963">Cytoplasm</keyword>
<reference evidence="10 11" key="1">
    <citation type="submission" date="2022-06" db="EMBL/GenBank/DDBJ databases">
        <title>Roseomonas CN29.</title>
        <authorList>
            <person name="Cheng Y."/>
            <person name="He X."/>
        </authorList>
    </citation>
    <scope>NUCLEOTIDE SEQUENCE [LARGE SCALE GENOMIC DNA]</scope>
    <source>
        <strain evidence="10 11">CN29</strain>
    </source>
</reference>
<dbReference type="GO" id="GO:0004654">
    <property type="term" value="F:polyribonucleotide nucleotidyltransferase activity"/>
    <property type="evidence" value="ECO:0007669"/>
    <property type="project" value="UniProtKB-EC"/>
</dbReference>
<protein>
    <recommendedName>
        <fullName evidence="7">Polyribonucleotide nucleotidyltransferase</fullName>
        <ecNumber evidence="7">2.7.7.8</ecNumber>
    </recommendedName>
    <alternativeName>
        <fullName evidence="7">Polynucleotide phosphorylase</fullName>
        <shortName evidence="7">PNPase</shortName>
    </alternativeName>
</protein>
<keyword evidence="11" id="KW-1185">Reference proteome</keyword>
<dbReference type="Pfam" id="PF03726">
    <property type="entry name" value="PNPase"/>
    <property type="match status" value="1"/>
</dbReference>
<dbReference type="PANTHER" id="PTHR11252">
    <property type="entry name" value="POLYRIBONUCLEOTIDE NUCLEOTIDYLTRANSFERASE"/>
    <property type="match status" value="1"/>
</dbReference>
<dbReference type="InterPro" id="IPR004088">
    <property type="entry name" value="KH_dom_type_1"/>
</dbReference>
<dbReference type="InterPro" id="IPR004087">
    <property type="entry name" value="KH_dom"/>
</dbReference>
<evidence type="ECO:0000256" key="5">
    <source>
        <dbReference type="ARBA" id="ARBA00022842"/>
    </source>
</evidence>
<keyword evidence="4 7" id="KW-0548">Nucleotidyltransferase</keyword>
<dbReference type="PANTHER" id="PTHR11252:SF0">
    <property type="entry name" value="POLYRIBONUCLEOTIDE NUCLEOTIDYLTRANSFERASE 1, MITOCHONDRIAL"/>
    <property type="match status" value="1"/>
</dbReference>
<evidence type="ECO:0000256" key="8">
    <source>
        <dbReference type="SAM" id="MobiDB-lite"/>
    </source>
</evidence>
<dbReference type="SMART" id="SM00316">
    <property type="entry name" value="S1"/>
    <property type="match status" value="1"/>
</dbReference>
<dbReference type="InterPro" id="IPR015847">
    <property type="entry name" value="ExoRNase_PH_dom2"/>
</dbReference>
<comment type="similarity">
    <text evidence="1 7">Belongs to the polyribonucleotide nucleotidyltransferase family.</text>
</comment>
<dbReference type="PROSITE" id="PS50126">
    <property type="entry name" value="S1"/>
    <property type="match status" value="1"/>
</dbReference>
<evidence type="ECO:0000313" key="11">
    <source>
        <dbReference type="Proteomes" id="UP001524642"/>
    </source>
</evidence>
<sequence>MFDSYYRKDIDWGGKTLTLETGKIARQADGAVLARLGDTIVLCTAVGARSVKPGQDFFPLTVNYQEKAFAAGKIPGGFFKREGRPSEFETLTSRLIDRPIRPLFPEGFRNEVQVVATVLSHDLENSPDIVAMVGCSAALTLSGIPFFGPIAAARVGYAAGEYILNPTLEQIKTSELELVVAGTAEGVLMVESEAKELTEEVMLGAVEFGHKAFQTVIQGIIELAERAAKEPWALTETTEGETALKARISELGRADMAEAYKETQKQVRYGKVGEVKKKIIAQLEAEGLDTAAAKGMLKELEADVVRNAILDTGMRIDGRDTKTVRPIVAEVGILPRSHGSALFTRGETQALCVATLGTGQDEQIIDALAGEYREDFMLHYNFPPYSVGETGRMGSPGRREVGHGKLAWRAVHPLLPEKEKFPYTIRVVSEITESNGSSSMATVCGTSLSLMDAGVPLKRPVAGIAMGLIKEDRGFAVLSDILGDEDHLGDMDFKVAGTEQGITALQMDIKITSITFDIMKTALEQAKDGRVHILGEMAKGLSGSRTDVAATAPRITVINVPKEKIREVIGTGGKVIREIVEQTGTKIDIEDDGTIKIASSSTEATQAAIDRIRGITAEAEVGAIYNGTVVKVADFGAFVNFLGSKDGLVHISELGQERVSKTSDVVSVGDKVKVKVIGFDDRGKVKLSMRVVDQQTGADITEQVGAKRPRPEGEEGGERRERSDRGDRGPRRDRGGDRPRRYED</sequence>
<dbReference type="InterPro" id="IPR012162">
    <property type="entry name" value="PNPase"/>
</dbReference>
<dbReference type="EC" id="2.7.7.8" evidence="7"/>
<comment type="function">
    <text evidence="7">Involved in mRNA degradation. Catalyzes the phosphorolysis of single-stranded polyribonucleotides processively in the 3'- to 5'-direction.</text>
</comment>
<evidence type="ECO:0000256" key="2">
    <source>
        <dbReference type="ARBA" id="ARBA00022490"/>
    </source>
</evidence>
<name>A0ABT1X1C4_9PROT</name>
<comment type="cofactor">
    <cofactor evidence="7">
        <name>Mg(2+)</name>
        <dbReference type="ChEBI" id="CHEBI:18420"/>
    </cofactor>
</comment>
<dbReference type="Pfam" id="PF01138">
    <property type="entry name" value="RNase_PH"/>
    <property type="match status" value="2"/>
</dbReference>
<keyword evidence="7" id="KW-0479">Metal-binding</keyword>
<dbReference type="InterPro" id="IPR036456">
    <property type="entry name" value="PNPase_PH_RNA-bd_sf"/>
</dbReference>
<dbReference type="SUPFAM" id="SSF54791">
    <property type="entry name" value="Eukaryotic type KH-domain (KH-domain type I)"/>
    <property type="match status" value="1"/>
</dbReference>
<dbReference type="EMBL" id="JANJOU010000004">
    <property type="protein sequence ID" value="MCR0981911.1"/>
    <property type="molecule type" value="Genomic_DNA"/>
</dbReference>
<dbReference type="Gene3D" id="2.40.50.140">
    <property type="entry name" value="Nucleic acid-binding proteins"/>
    <property type="match status" value="1"/>
</dbReference>
<dbReference type="CDD" id="cd11364">
    <property type="entry name" value="RNase_PH_PNPase_2"/>
    <property type="match status" value="1"/>
</dbReference>
<dbReference type="Pfam" id="PF00013">
    <property type="entry name" value="KH_1"/>
    <property type="match status" value="1"/>
</dbReference>
<dbReference type="NCBIfam" id="TIGR03591">
    <property type="entry name" value="polynuc_phos"/>
    <property type="match status" value="1"/>
</dbReference>
<comment type="caution">
    <text evidence="10">The sequence shown here is derived from an EMBL/GenBank/DDBJ whole genome shotgun (WGS) entry which is preliminary data.</text>
</comment>
<feature type="binding site" evidence="7">
    <location>
        <position position="486"/>
    </location>
    <ligand>
        <name>Mg(2+)</name>
        <dbReference type="ChEBI" id="CHEBI:18420"/>
    </ligand>
</feature>
<evidence type="ECO:0000256" key="6">
    <source>
        <dbReference type="ARBA" id="ARBA00022884"/>
    </source>
</evidence>
<dbReference type="InterPro" id="IPR001247">
    <property type="entry name" value="ExoRNase_PH_dom1"/>
</dbReference>
<dbReference type="InterPro" id="IPR015848">
    <property type="entry name" value="PNPase_PH_RNA-bd_bac/org-type"/>
</dbReference>
<evidence type="ECO:0000256" key="3">
    <source>
        <dbReference type="ARBA" id="ARBA00022679"/>
    </source>
</evidence>
<dbReference type="HAMAP" id="MF_01595">
    <property type="entry name" value="PNPase"/>
    <property type="match status" value="1"/>
</dbReference>
<dbReference type="Proteomes" id="UP001524642">
    <property type="component" value="Unassembled WGS sequence"/>
</dbReference>
<evidence type="ECO:0000256" key="4">
    <source>
        <dbReference type="ARBA" id="ARBA00022695"/>
    </source>
</evidence>
<evidence type="ECO:0000256" key="1">
    <source>
        <dbReference type="ARBA" id="ARBA00007404"/>
    </source>
</evidence>
<feature type="compositionally biased region" description="Basic and acidic residues" evidence="8">
    <location>
        <begin position="709"/>
        <end position="744"/>
    </location>
</feature>
<dbReference type="InterPro" id="IPR027408">
    <property type="entry name" value="PNPase/RNase_PH_dom_sf"/>
</dbReference>
<proteinExistence type="inferred from homology"/>
<dbReference type="InterPro" id="IPR036612">
    <property type="entry name" value="KH_dom_type_1_sf"/>
</dbReference>
<comment type="catalytic activity">
    <reaction evidence="7">
        <text>RNA(n+1) + phosphate = RNA(n) + a ribonucleoside 5'-diphosphate</text>
        <dbReference type="Rhea" id="RHEA:22096"/>
        <dbReference type="Rhea" id="RHEA-COMP:14527"/>
        <dbReference type="Rhea" id="RHEA-COMP:17342"/>
        <dbReference type="ChEBI" id="CHEBI:43474"/>
        <dbReference type="ChEBI" id="CHEBI:57930"/>
        <dbReference type="ChEBI" id="CHEBI:140395"/>
        <dbReference type="EC" id="2.7.7.8"/>
    </reaction>
</comment>
<keyword evidence="3 7" id="KW-0808">Transferase</keyword>
<dbReference type="SUPFAM" id="SSF55666">
    <property type="entry name" value="Ribonuclease PH domain 2-like"/>
    <property type="match status" value="2"/>
</dbReference>
<dbReference type="PROSITE" id="PS50084">
    <property type="entry name" value="KH_TYPE_1"/>
    <property type="match status" value="1"/>
</dbReference>
<dbReference type="PIRSF" id="PIRSF005499">
    <property type="entry name" value="PNPase"/>
    <property type="match status" value="1"/>
</dbReference>
<dbReference type="SMART" id="SM00322">
    <property type="entry name" value="KH"/>
    <property type="match status" value="1"/>
</dbReference>
<dbReference type="RefSeq" id="WP_257715584.1">
    <property type="nucleotide sequence ID" value="NZ_JANJOU010000004.1"/>
</dbReference>
<dbReference type="Gene3D" id="3.30.230.70">
    <property type="entry name" value="GHMP Kinase, N-terminal domain"/>
    <property type="match status" value="2"/>
</dbReference>
<dbReference type="Pfam" id="PF00575">
    <property type="entry name" value="S1"/>
    <property type="match status" value="1"/>
</dbReference>
<dbReference type="Gene3D" id="3.30.1370.10">
    <property type="entry name" value="K Homology domain, type 1"/>
    <property type="match status" value="1"/>
</dbReference>
<dbReference type="SUPFAM" id="SSF50249">
    <property type="entry name" value="Nucleic acid-binding proteins"/>
    <property type="match status" value="1"/>
</dbReference>